<feature type="domain" description="Cyclic nucleotide-binding" evidence="10">
    <location>
        <begin position="430"/>
        <end position="528"/>
    </location>
</feature>
<keyword evidence="4 9" id="KW-0812">Transmembrane</keyword>
<evidence type="ECO:0000313" key="13">
    <source>
        <dbReference type="Proteomes" id="UP001597402"/>
    </source>
</evidence>
<dbReference type="InterPro" id="IPR022324">
    <property type="entry name" value="Bacilysin_exporter_BacE_put"/>
</dbReference>
<feature type="transmembrane region" description="Helical" evidence="9">
    <location>
        <begin position="266"/>
        <end position="283"/>
    </location>
</feature>
<dbReference type="Proteomes" id="UP001597402">
    <property type="component" value="Unassembled WGS sequence"/>
</dbReference>
<dbReference type="CDD" id="cd00038">
    <property type="entry name" value="CAP_ED"/>
    <property type="match status" value="1"/>
</dbReference>
<dbReference type="PROSITE" id="PS50850">
    <property type="entry name" value="MFS"/>
    <property type="match status" value="1"/>
</dbReference>
<keyword evidence="5 9" id="KW-1133">Transmembrane helix</keyword>
<comment type="subcellular location">
    <subcellularLocation>
        <location evidence="1">Cell inner membrane</location>
        <topology evidence="1">Multi-pass membrane protein</topology>
    </subcellularLocation>
</comment>
<evidence type="ECO:0000256" key="1">
    <source>
        <dbReference type="ARBA" id="ARBA00004429"/>
    </source>
</evidence>
<dbReference type="InterPro" id="IPR011701">
    <property type="entry name" value="MFS"/>
</dbReference>
<feature type="transmembrane region" description="Helical" evidence="9">
    <location>
        <begin position="97"/>
        <end position="122"/>
    </location>
</feature>
<dbReference type="RefSeq" id="WP_376879423.1">
    <property type="nucleotide sequence ID" value="NZ_JBHUHP010000023.1"/>
</dbReference>
<evidence type="ECO:0000259" key="11">
    <source>
        <dbReference type="PROSITE" id="PS50850"/>
    </source>
</evidence>
<organism evidence="12 13">
    <name type="scientific">Blastococcus deserti</name>
    <dbReference type="NCBI Taxonomy" id="2259033"/>
    <lineage>
        <taxon>Bacteria</taxon>
        <taxon>Bacillati</taxon>
        <taxon>Actinomycetota</taxon>
        <taxon>Actinomycetes</taxon>
        <taxon>Geodermatophilales</taxon>
        <taxon>Geodermatophilaceae</taxon>
        <taxon>Blastococcus</taxon>
    </lineage>
</organism>
<dbReference type="InterPro" id="IPR018490">
    <property type="entry name" value="cNMP-bd_dom_sf"/>
</dbReference>
<feature type="transmembrane region" description="Helical" evidence="9">
    <location>
        <begin position="320"/>
        <end position="338"/>
    </location>
</feature>
<feature type="transmembrane region" description="Helical" evidence="9">
    <location>
        <begin position="384"/>
        <end position="404"/>
    </location>
</feature>
<evidence type="ECO:0000259" key="10">
    <source>
        <dbReference type="PROSITE" id="PS50042"/>
    </source>
</evidence>
<dbReference type="SUPFAM" id="SSF51206">
    <property type="entry name" value="cAMP-binding domain-like"/>
    <property type="match status" value="1"/>
</dbReference>
<comment type="caution">
    <text evidence="12">The sequence shown here is derived from an EMBL/GenBank/DDBJ whole genome shotgun (WGS) entry which is preliminary data.</text>
</comment>
<keyword evidence="13" id="KW-1185">Reference proteome</keyword>
<evidence type="ECO:0000256" key="9">
    <source>
        <dbReference type="SAM" id="Phobius"/>
    </source>
</evidence>
<evidence type="ECO:0000256" key="3">
    <source>
        <dbReference type="ARBA" id="ARBA00022475"/>
    </source>
</evidence>
<dbReference type="InterPro" id="IPR018488">
    <property type="entry name" value="cNMP-bd_CS"/>
</dbReference>
<evidence type="ECO:0000256" key="6">
    <source>
        <dbReference type="ARBA" id="ARBA00023136"/>
    </source>
</evidence>
<dbReference type="CDD" id="cd06173">
    <property type="entry name" value="MFS_MefA_like"/>
    <property type="match status" value="1"/>
</dbReference>
<feature type="transmembrane region" description="Helical" evidence="9">
    <location>
        <begin position="295"/>
        <end position="314"/>
    </location>
</feature>
<sequence length="558" mass="57230">MATGQLPGTRSPTRRSVLARRDYRLLLLSFTTSRLGDFLYLVALSAYLYDRTGSAGWVSAAALSRFVPYTLLSPIAGVVADRVERRKVMAAGDLVQLLVMAGLTVAVILGGPALLVVSLSAVSASAATLYQASASAMVAGTVPEDELVAANSLVSTVDEVAFVAGPAVGGALLVLGEPAWAFGINAATFAVSAAFLLAIRRTSRPAAGRDVSPVGALREGVRTLVRNRTVLVLVGCLVAGAVVYGVELVLLVVVSSELLGTASGGLGWLLAASGAGGVLGAVVSPRLARVSRPRATITLLVLMTGLPLASLAVIRMPAVAYAVLVLEGIAIVSLDILVETTMQRGVPGDVLGRVSGLVLSLTAVGTAVGTLGAPLLADGLGLEWALVVAGVVPVALAAVALLLIPQLDAAVERGRHALAPRVAVLERLRIFSGAGRAALERLARAAEEQRLPTGAVVLRQGDPADDLFVLVEGSLVVDHDDGTGPRRINEMTAPDYLGEIGLVERVPRTATVTTASEAVLWRLPGQLFLGTVTAAPAFSPVLTAGISSRLARTPAVRA</sequence>
<evidence type="ECO:0000256" key="5">
    <source>
        <dbReference type="ARBA" id="ARBA00022989"/>
    </source>
</evidence>
<keyword evidence="6 9" id="KW-0472">Membrane</keyword>
<dbReference type="PANTHER" id="PTHR23513">
    <property type="entry name" value="INTEGRAL MEMBRANE EFFLUX PROTEIN-RELATED"/>
    <property type="match status" value="1"/>
</dbReference>
<dbReference type="InterPro" id="IPR036259">
    <property type="entry name" value="MFS_trans_sf"/>
</dbReference>
<keyword evidence="2" id="KW-0813">Transport</keyword>
<comment type="similarity">
    <text evidence="7">Belongs to the major facilitator superfamily. Drug:H(+) antiporter-3 (DHA3) (TC 2.A.1.21) family.</text>
</comment>
<dbReference type="PANTHER" id="PTHR23513:SF9">
    <property type="entry name" value="ENTEROBACTIN EXPORTER ENTS"/>
    <property type="match status" value="1"/>
</dbReference>
<reference evidence="13" key="1">
    <citation type="journal article" date="2019" name="Int. J. Syst. Evol. Microbiol.">
        <title>The Global Catalogue of Microorganisms (GCM) 10K type strain sequencing project: providing services to taxonomists for standard genome sequencing and annotation.</title>
        <authorList>
            <consortium name="The Broad Institute Genomics Platform"/>
            <consortium name="The Broad Institute Genome Sequencing Center for Infectious Disease"/>
            <person name="Wu L."/>
            <person name="Ma J."/>
        </authorList>
    </citation>
    <scope>NUCLEOTIDE SEQUENCE [LARGE SCALE GENOMIC DNA]</scope>
    <source>
        <strain evidence="13">JCM 3338</strain>
    </source>
</reference>
<name>A0ABW4XG78_9ACTN</name>
<evidence type="ECO:0000256" key="4">
    <source>
        <dbReference type="ARBA" id="ARBA00022692"/>
    </source>
</evidence>
<feature type="transmembrane region" description="Helical" evidence="9">
    <location>
        <begin position="179"/>
        <end position="199"/>
    </location>
</feature>
<dbReference type="SUPFAM" id="SSF103473">
    <property type="entry name" value="MFS general substrate transporter"/>
    <property type="match status" value="1"/>
</dbReference>
<dbReference type="Gene3D" id="1.20.1250.20">
    <property type="entry name" value="MFS general substrate transporter like domains"/>
    <property type="match status" value="1"/>
</dbReference>
<evidence type="ECO:0000313" key="12">
    <source>
        <dbReference type="EMBL" id="MFD2093623.1"/>
    </source>
</evidence>
<dbReference type="PROSITE" id="PS00889">
    <property type="entry name" value="CNMP_BINDING_2"/>
    <property type="match status" value="1"/>
</dbReference>
<proteinExistence type="inferred from homology"/>
<feature type="transmembrane region" description="Helical" evidence="9">
    <location>
        <begin position="25"/>
        <end position="49"/>
    </location>
</feature>
<accession>A0ABW4XG78</accession>
<dbReference type="EMBL" id="JBHUHP010000023">
    <property type="protein sequence ID" value="MFD2093623.1"/>
    <property type="molecule type" value="Genomic_DNA"/>
</dbReference>
<keyword evidence="3" id="KW-1003">Cell membrane</keyword>
<feature type="domain" description="Major facilitator superfamily (MFS) profile" evidence="11">
    <location>
        <begin position="17"/>
        <end position="408"/>
    </location>
</feature>
<feature type="transmembrane region" description="Helical" evidence="9">
    <location>
        <begin position="230"/>
        <end position="254"/>
    </location>
</feature>
<dbReference type="InterPro" id="IPR000595">
    <property type="entry name" value="cNMP-bd_dom"/>
</dbReference>
<dbReference type="Pfam" id="PF00027">
    <property type="entry name" value="cNMP_binding"/>
    <property type="match status" value="1"/>
</dbReference>
<gene>
    <name evidence="12" type="ORF">ACFSHS_18840</name>
</gene>
<feature type="transmembrane region" description="Helical" evidence="9">
    <location>
        <begin position="350"/>
        <end position="372"/>
    </location>
</feature>
<dbReference type="Pfam" id="PF07690">
    <property type="entry name" value="MFS_1"/>
    <property type="match status" value="1"/>
</dbReference>
<dbReference type="Gene3D" id="2.60.120.10">
    <property type="entry name" value="Jelly Rolls"/>
    <property type="match status" value="1"/>
</dbReference>
<dbReference type="PRINTS" id="PR01988">
    <property type="entry name" value="EXPORTERBACE"/>
</dbReference>
<dbReference type="PROSITE" id="PS50042">
    <property type="entry name" value="CNMP_BINDING_3"/>
    <property type="match status" value="1"/>
</dbReference>
<dbReference type="SMART" id="SM00100">
    <property type="entry name" value="cNMP"/>
    <property type="match status" value="1"/>
</dbReference>
<protein>
    <recommendedName>
        <fullName evidence="8">Multidrug efflux pump Tap</fullName>
    </recommendedName>
</protein>
<evidence type="ECO:0000256" key="2">
    <source>
        <dbReference type="ARBA" id="ARBA00022448"/>
    </source>
</evidence>
<evidence type="ECO:0000256" key="8">
    <source>
        <dbReference type="ARBA" id="ARBA00040914"/>
    </source>
</evidence>
<dbReference type="InterPro" id="IPR020846">
    <property type="entry name" value="MFS_dom"/>
</dbReference>
<feature type="transmembrane region" description="Helical" evidence="9">
    <location>
        <begin position="55"/>
        <end position="76"/>
    </location>
</feature>
<evidence type="ECO:0000256" key="7">
    <source>
        <dbReference type="ARBA" id="ARBA00038075"/>
    </source>
</evidence>
<dbReference type="InterPro" id="IPR014710">
    <property type="entry name" value="RmlC-like_jellyroll"/>
</dbReference>